<organism evidence="2 3">
    <name type="scientific">Corynebacterium guangdongense</name>
    <dbReference type="NCBI Taxonomy" id="1783348"/>
    <lineage>
        <taxon>Bacteria</taxon>
        <taxon>Bacillati</taxon>
        <taxon>Actinomycetota</taxon>
        <taxon>Actinomycetes</taxon>
        <taxon>Mycobacteriales</taxon>
        <taxon>Corynebacteriaceae</taxon>
        <taxon>Corynebacterium</taxon>
    </lineage>
</organism>
<keyword evidence="3" id="KW-1185">Reference proteome</keyword>
<evidence type="ECO:0000313" key="2">
    <source>
        <dbReference type="EMBL" id="MDR7328564.1"/>
    </source>
</evidence>
<dbReference type="Proteomes" id="UP001180840">
    <property type="component" value="Unassembled WGS sequence"/>
</dbReference>
<gene>
    <name evidence="2" type="ORF">J2S39_000240</name>
</gene>
<proteinExistence type="predicted"/>
<feature type="compositionally biased region" description="Polar residues" evidence="1">
    <location>
        <begin position="45"/>
        <end position="58"/>
    </location>
</feature>
<evidence type="ECO:0000313" key="3">
    <source>
        <dbReference type="Proteomes" id="UP001180840"/>
    </source>
</evidence>
<comment type="caution">
    <text evidence="2">The sequence shown here is derived from an EMBL/GenBank/DDBJ whole genome shotgun (WGS) entry which is preliminary data.</text>
</comment>
<reference evidence="2" key="1">
    <citation type="submission" date="2023-07" db="EMBL/GenBank/DDBJ databases">
        <title>Sequencing the genomes of 1000 actinobacteria strains.</title>
        <authorList>
            <person name="Klenk H.-P."/>
        </authorList>
    </citation>
    <scope>NUCLEOTIDE SEQUENCE</scope>
    <source>
        <strain evidence="2">DSM 107476</strain>
    </source>
</reference>
<evidence type="ECO:0000256" key="1">
    <source>
        <dbReference type="SAM" id="MobiDB-lite"/>
    </source>
</evidence>
<accession>A0ABU1ZUG1</accession>
<feature type="region of interest" description="Disordered" evidence="1">
    <location>
        <begin position="34"/>
        <end position="86"/>
    </location>
</feature>
<protein>
    <submittedName>
        <fullName evidence="2">Uncharacterized protein</fullName>
    </submittedName>
</protein>
<name>A0ABU1ZUG1_9CORY</name>
<dbReference type="EMBL" id="JAVDXZ010000001">
    <property type="protein sequence ID" value="MDR7328564.1"/>
    <property type="molecule type" value="Genomic_DNA"/>
</dbReference>
<sequence length="86" mass="9718">MEFEEFAAKFRERTAARMLEFEATLERIQQDVEKKAALDEERETQNAARAGQNQTGTAPASPREGVTSSSAAQRVHRPVRSVLRRD</sequence>